<protein>
    <submittedName>
        <fullName evidence="1">Uncharacterized protein</fullName>
    </submittedName>
</protein>
<sequence length="214" mass="24251">MDNSIPISKRLWLLRDKAHAWFKVDTRPSEIVPVLRRAMLSRDNIVTGGHFCSWNPPGDTAMIFPVLPKPSQQSIQRNWLPETLCSVPYSHNLDVFMDPAQNLIAVAYVVDHKTVYINLGALDGDRVHPQAAGERLLSDDSENRFGTSIAKLKGFGRHIALLCRWDNEYQISLVLVWQLQIWDWKYSTTSSSVLSGAVLNRSPFPVDFCFLGNN</sequence>
<proteinExistence type="predicted"/>
<dbReference type="OrthoDB" id="2683443at2759"/>
<name>A0A9P7F570_9AGAM</name>
<dbReference type="RefSeq" id="XP_041292220.1">
    <property type="nucleotide sequence ID" value="XM_041441579.1"/>
</dbReference>
<keyword evidence="2" id="KW-1185">Reference proteome</keyword>
<dbReference type="AlphaFoldDB" id="A0A9P7F570"/>
<dbReference type="Proteomes" id="UP000823399">
    <property type="component" value="Unassembled WGS sequence"/>
</dbReference>
<evidence type="ECO:0000313" key="1">
    <source>
        <dbReference type="EMBL" id="KAG2107406.1"/>
    </source>
</evidence>
<reference evidence="1" key="1">
    <citation type="journal article" date="2020" name="New Phytol.">
        <title>Comparative genomics reveals dynamic genome evolution in host specialist ectomycorrhizal fungi.</title>
        <authorList>
            <person name="Lofgren L.A."/>
            <person name="Nguyen N.H."/>
            <person name="Vilgalys R."/>
            <person name="Ruytinx J."/>
            <person name="Liao H.L."/>
            <person name="Branco S."/>
            <person name="Kuo A."/>
            <person name="LaButti K."/>
            <person name="Lipzen A."/>
            <person name="Andreopoulos W."/>
            <person name="Pangilinan J."/>
            <person name="Riley R."/>
            <person name="Hundley H."/>
            <person name="Na H."/>
            <person name="Barry K."/>
            <person name="Grigoriev I.V."/>
            <person name="Stajich J.E."/>
            <person name="Kennedy P.G."/>
        </authorList>
    </citation>
    <scope>NUCLEOTIDE SEQUENCE</scope>
    <source>
        <strain evidence="1">FC423</strain>
    </source>
</reference>
<organism evidence="1 2">
    <name type="scientific">Suillus discolor</name>
    <dbReference type="NCBI Taxonomy" id="1912936"/>
    <lineage>
        <taxon>Eukaryota</taxon>
        <taxon>Fungi</taxon>
        <taxon>Dikarya</taxon>
        <taxon>Basidiomycota</taxon>
        <taxon>Agaricomycotina</taxon>
        <taxon>Agaricomycetes</taxon>
        <taxon>Agaricomycetidae</taxon>
        <taxon>Boletales</taxon>
        <taxon>Suillineae</taxon>
        <taxon>Suillaceae</taxon>
        <taxon>Suillus</taxon>
    </lineage>
</organism>
<accession>A0A9P7F570</accession>
<gene>
    <name evidence="1" type="ORF">F5147DRAFT_774237</name>
</gene>
<dbReference type="EMBL" id="JABBWM010000031">
    <property type="protein sequence ID" value="KAG2107406.1"/>
    <property type="molecule type" value="Genomic_DNA"/>
</dbReference>
<comment type="caution">
    <text evidence="1">The sequence shown here is derived from an EMBL/GenBank/DDBJ whole genome shotgun (WGS) entry which is preliminary data.</text>
</comment>
<dbReference type="GeneID" id="64703838"/>
<evidence type="ECO:0000313" key="2">
    <source>
        <dbReference type="Proteomes" id="UP000823399"/>
    </source>
</evidence>